<gene>
    <name evidence="4" type="ORF">Daus18300_004286</name>
</gene>
<feature type="transmembrane region" description="Helical" evidence="1">
    <location>
        <begin position="305"/>
        <end position="329"/>
    </location>
</feature>
<dbReference type="Pfam" id="PF24802">
    <property type="entry name" value="DUF7703"/>
    <property type="match status" value="1"/>
</dbReference>
<dbReference type="PANTHER" id="PTHR37013">
    <property type="entry name" value="INTEGRAL MEMBRANE PROTEIN (AFU_ORTHOLOGUE AFUA_1G05950)-RELATED"/>
    <property type="match status" value="1"/>
</dbReference>
<evidence type="ECO:0000259" key="2">
    <source>
        <dbReference type="Pfam" id="PF06172"/>
    </source>
</evidence>
<dbReference type="CDD" id="cd06121">
    <property type="entry name" value="cupin_YML079wp"/>
    <property type="match status" value="1"/>
</dbReference>
<dbReference type="EMBL" id="JAWRVE010000028">
    <property type="protein sequence ID" value="KAL1872740.1"/>
    <property type="molecule type" value="Genomic_DNA"/>
</dbReference>
<evidence type="ECO:0008006" key="6">
    <source>
        <dbReference type="Google" id="ProtNLM"/>
    </source>
</evidence>
<name>A0ABR3X9W8_9PEZI</name>
<dbReference type="Pfam" id="PF06172">
    <property type="entry name" value="Cupin_5"/>
    <property type="match status" value="1"/>
</dbReference>
<dbReference type="SUPFAM" id="SSF51182">
    <property type="entry name" value="RmlC-like cupins"/>
    <property type="match status" value="1"/>
</dbReference>
<dbReference type="Proteomes" id="UP001583177">
    <property type="component" value="Unassembled WGS sequence"/>
</dbReference>
<evidence type="ECO:0000313" key="5">
    <source>
        <dbReference type="Proteomes" id="UP001583177"/>
    </source>
</evidence>
<dbReference type="InterPro" id="IPR011051">
    <property type="entry name" value="RmlC_Cupin_sf"/>
</dbReference>
<feature type="transmembrane region" description="Helical" evidence="1">
    <location>
        <begin position="212"/>
        <end position="237"/>
    </location>
</feature>
<feature type="transmembrane region" description="Helical" evidence="1">
    <location>
        <begin position="181"/>
        <end position="200"/>
    </location>
</feature>
<dbReference type="Gene3D" id="2.60.120.10">
    <property type="entry name" value="Jelly Rolls"/>
    <property type="match status" value="1"/>
</dbReference>
<dbReference type="InterPro" id="IPR056120">
    <property type="entry name" value="DUF7703"/>
</dbReference>
<keyword evidence="1" id="KW-0812">Transmembrane</keyword>
<feature type="domain" description="DUF985" evidence="2">
    <location>
        <begin position="9"/>
        <end position="99"/>
    </location>
</feature>
<keyword evidence="1" id="KW-0472">Membrane</keyword>
<dbReference type="InterPro" id="IPR009327">
    <property type="entry name" value="Cupin_DUF985"/>
</dbReference>
<evidence type="ECO:0000256" key="1">
    <source>
        <dbReference type="SAM" id="Phobius"/>
    </source>
</evidence>
<comment type="caution">
    <text evidence="4">The sequence shown here is derived from an EMBL/GenBank/DDBJ whole genome shotgun (WGS) entry which is preliminary data.</text>
</comment>
<dbReference type="InterPro" id="IPR014710">
    <property type="entry name" value="RmlC-like_jellyroll"/>
</dbReference>
<keyword evidence="5" id="KW-1185">Reference proteome</keyword>
<organism evidence="4 5">
    <name type="scientific">Diaporthe australafricana</name>
    <dbReference type="NCBI Taxonomy" id="127596"/>
    <lineage>
        <taxon>Eukaryota</taxon>
        <taxon>Fungi</taxon>
        <taxon>Dikarya</taxon>
        <taxon>Ascomycota</taxon>
        <taxon>Pezizomycotina</taxon>
        <taxon>Sordariomycetes</taxon>
        <taxon>Sordariomycetidae</taxon>
        <taxon>Diaporthales</taxon>
        <taxon>Diaporthaceae</taxon>
        <taxon>Diaporthe</taxon>
    </lineage>
</organism>
<sequence length="453" mass="51949">MATTRSAKDIIAALNLVPHPEKGYFVETFRDAHLSSDKRSYGTCIYYLLEGETGFSHWHRVLDATEVWHYYAGAPLRLSLSWDDGKPVRDAVLGNDLWDVQIMGDIPDIKKDLPMAMTMSAFAGISCYIGVEINFSLFLRFKRWRGLYFWSCALCSWGVILQSLFIILADFGVWTDLEGSITMIYLTWLIMVVPQSWILYSRLHLIMHRDNVLRWVMAVLVFDSIIFSVPTIIMGVIAQATDIDPDLFHINTIWDRLQTTAFFVQETFLSLLYIWQTHKFLRDTTLLQSSMYSSSSQAAVDKRPLLYQLIYVNVLVIILDMALLGIQYANLFYLQGAFKPCVYGIKLKVEFVILNRLIKSVQSRAERRAYRSNTFVNVGHAVTENIALVQRISDWIMWKEGVHTECEAKGVKILSSRGLVPRQRGSWKGIELRLCTGNIDTGNIYLPISYAQD</sequence>
<feature type="transmembrane region" description="Helical" evidence="1">
    <location>
        <begin position="257"/>
        <end position="275"/>
    </location>
</feature>
<feature type="transmembrane region" description="Helical" evidence="1">
    <location>
        <begin position="113"/>
        <end position="135"/>
    </location>
</feature>
<keyword evidence="1" id="KW-1133">Transmembrane helix</keyword>
<dbReference type="PANTHER" id="PTHR37013:SF4">
    <property type="entry name" value="INTEGRAL MEMBRANE PROTEIN"/>
    <property type="match status" value="1"/>
</dbReference>
<accession>A0ABR3X9W8</accession>
<protein>
    <recommendedName>
        <fullName evidence="6">Integral membrane protein</fullName>
    </recommendedName>
</protein>
<feature type="domain" description="DUF7703" evidence="3">
    <location>
        <begin position="115"/>
        <end position="359"/>
    </location>
</feature>
<proteinExistence type="predicted"/>
<evidence type="ECO:0000313" key="4">
    <source>
        <dbReference type="EMBL" id="KAL1872740.1"/>
    </source>
</evidence>
<feature type="transmembrane region" description="Helical" evidence="1">
    <location>
        <begin position="147"/>
        <end position="169"/>
    </location>
</feature>
<reference evidence="4 5" key="1">
    <citation type="journal article" date="2024" name="IMA Fungus">
        <title>IMA Genome - F19 : A genome assembly and annotation guide to empower mycologists, including annotated draft genome sequences of Ceratocystis pirilliformis, Diaporthe australafricana, Fusarium ophioides, Paecilomyces lecythidis, and Sporothrix stenoceras.</title>
        <authorList>
            <person name="Aylward J."/>
            <person name="Wilson A.M."/>
            <person name="Visagie C.M."/>
            <person name="Spraker J."/>
            <person name="Barnes I."/>
            <person name="Buitendag C."/>
            <person name="Ceriani C."/>
            <person name="Del Mar Angel L."/>
            <person name="du Plessis D."/>
            <person name="Fuchs T."/>
            <person name="Gasser K."/>
            <person name="Kramer D."/>
            <person name="Li W."/>
            <person name="Munsamy K."/>
            <person name="Piso A."/>
            <person name="Price J.L."/>
            <person name="Sonnekus B."/>
            <person name="Thomas C."/>
            <person name="van der Nest A."/>
            <person name="van Dijk A."/>
            <person name="van Heerden A."/>
            <person name="van Vuuren N."/>
            <person name="Yilmaz N."/>
            <person name="Duong T.A."/>
            <person name="van der Merwe N.A."/>
            <person name="Wingfield M.J."/>
            <person name="Wingfield B.D."/>
        </authorList>
    </citation>
    <scope>NUCLEOTIDE SEQUENCE [LARGE SCALE GENOMIC DNA]</scope>
    <source>
        <strain evidence="4 5">CMW 18300</strain>
    </source>
</reference>
<evidence type="ECO:0000259" key="3">
    <source>
        <dbReference type="Pfam" id="PF24802"/>
    </source>
</evidence>